<keyword evidence="3" id="KW-1185">Reference proteome</keyword>
<dbReference type="PANTHER" id="PTHR38847:SF1">
    <property type="entry name" value="PSEUDOURIDINE SYNTHASE RSUA_RLUA-LIKE DOMAIN-CONTAINING PROTEIN"/>
    <property type="match status" value="1"/>
</dbReference>
<evidence type="ECO:0000313" key="3">
    <source>
        <dbReference type="Proteomes" id="UP001499978"/>
    </source>
</evidence>
<proteinExistence type="predicted"/>
<dbReference type="Pfam" id="PF14273">
    <property type="entry name" value="DUF4360"/>
    <property type="match status" value="1"/>
</dbReference>
<evidence type="ECO:0000313" key="2">
    <source>
        <dbReference type="EMBL" id="GAA2528902.1"/>
    </source>
</evidence>
<dbReference type="EMBL" id="BAAARY010000015">
    <property type="protein sequence ID" value="GAA2528902.1"/>
    <property type="molecule type" value="Genomic_DNA"/>
</dbReference>
<dbReference type="InterPro" id="IPR025649">
    <property type="entry name" value="DUF4360"/>
</dbReference>
<dbReference type="Proteomes" id="UP001499978">
    <property type="component" value="Unassembled WGS sequence"/>
</dbReference>
<organism evidence="2 3">
    <name type="scientific">Pilimelia columellifera subsp. columellifera</name>
    <dbReference type="NCBI Taxonomy" id="706583"/>
    <lineage>
        <taxon>Bacteria</taxon>
        <taxon>Bacillati</taxon>
        <taxon>Actinomycetota</taxon>
        <taxon>Actinomycetes</taxon>
        <taxon>Micromonosporales</taxon>
        <taxon>Micromonosporaceae</taxon>
        <taxon>Pilimelia</taxon>
    </lineage>
</organism>
<gene>
    <name evidence="2" type="ORF">GCM10010201_30070</name>
</gene>
<keyword evidence="1" id="KW-0732">Signal</keyword>
<evidence type="ECO:0008006" key="4">
    <source>
        <dbReference type="Google" id="ProtNLM"/>
    </source>
</evidence>
<feature type="chain" id="PRO_5045983222" description="Secreted protein" evidence="1">
    <location>
        <begin position="27"/>
        <end position="222"/>
    </location>
</feature>
<comment type="caution">
    <text evidence="2">The sequence shown here is derived from an EMBL/GenBank/DDBJ whole genome shotgun (WGS) entry which is preliminary data.</text>
</comment>
<dbReference type="PANTHER" id="PTHR38847">
    <property type="match status" value="1"/>
</dbReference>
<evidence type="ECO:0000256" key="1">
    <source>
        <dbReference type="SAM" id="SignalP"/>
    </source>
</evidence>
<sequence>MNLTARSAAATAAGLAATMLATPAFAAAEPTPPPTAAQITVDAVTSGGGGCASPNRTVTAVNNDGTIAIRYPAIDILAGAIYNQPDGGHIFKNLARANCAVTLQLTPPVGYTYAVIRADGTGYATVPAGSTATASATYKFAGETASSTAKATFDGPVYDTFTYSDQPAEPNWAKCDESRGLNVNLAGVVNHRDGDKSETSWLELGGLDDTLFSLKLGIKPCS</sequence>
<accession>A0ABN3NNU7</accession>
<feature type="signal peptide" evidence="1">
    <location>
        <begin position="1"/>
        <end position="26"/>
    </location>
</feature>
<reference evidence="2 3" key="1">
    <citation type="journal article" date="2019" name="Int. J. Syst. Evol. Microbiol.">
        <title>The Global Catalogue of Microorganisms (GCM) 10K type strain sequencing project: providing services to taxonomists for standard genome sequencing and annotation.</title>
        <authorList>
            <consortium name="The Broad Institute Genomics Platform"/>
            <consortium name="The Broad Institute Genome Sequencing Center for Infectious Disease"/>
            <person name="Wu L."/>
            <person name="Ma J."/>
        </authorList>
    </citation>
    <scope>NUCLEOTIDE SEQUENCE [LARGE SCALE GENOMIC DNA]</scope>
    <source>
        <strain evidence="2 3">JCM 3367</strain>
    </source>
</reference>
<name>A0ABN3NNU7_9ACTN</name>
<dbReference type="RefSeq" id="WP_344173539.1">
    <property type="nucleotide sequence ID" value="NZ_BAAARY010000015.1"/>
</dbReference>
<protein>
    <recommendedName>
        <fullName evidence="4">Secreted protein</fullName>
    </recommendedName>
</protein>